<organism evidence="1 2">
    <name type="scientific">Panagrolaimus sp. PS1159</name>
    <dbReference type="NCBI Taxonomy" id="55785"/>
    <lineage>
        <taxon>Eukaryota</taxon>
        <taxon>Metazoa</taxon>
        <taxon>Ecdysozoa</taxon>
        <taxon>Nematoda</taxon>
        <taxon>Chromadorea</taxon>
        <taxon>Rhabditida</taxon>
        <taxon>Tylenchina</taxon>
        <taxon>Panagrolaimomorpha</taxon>
        <taxon>Panagrolaimoidea</taxon>
        <taxon>Panagrolaimidae</taxon>
        <taxon>Panagrolaimus</taxon>
    </lineage>
</organism>
<name>A0AC35FZ14_9BILA</name>
<evidence type="ECO:0000313" key="1">
    <source>
        <dbReference type="Proteomes" id="UP000887580"/>
    </source>
</evidence>
<dbReference type="Proteomes" id="UP000887580">
    <property type="component" value="Unplaced"/>
</dbReference>
<evidence type="ECO:0000313" key="2">
    <source>
        <dbReference type="WBParaSite" id="PS1159_v2.g21623.t1"/>
    </source>
</evidence>
<dbReference type="WBParaSite" id="PS1159_v2.g21623.t1">
    <property type="protein sequence ID" value="PS1159_v2.g21623.t1"/>
    <property type="gene ID" value="PS1159_v2.g21623"/>
</dbReference>
<reference evidence="2" key="1">
    <citation type="submission" date="2022-11" db="UniProtKB">
        <authorList>
            <consortium name="WormBaseParasite"/>
        </authorList>
    </citation>
    <scope>IDENTIFICATION</scope>
</reference>
<sequence length="114" mass="13324">MPSSLNSCIPNVYHETLPRNRLPSITPSTFSIDESSVEYIDSDEEFASSHLTSNIYHQTWKTEEQKEVQNNEGRKYNDKNQHGNVLKGFKKMFDKFMYVNVPTTEMNQANCFFF</sequence>
<accession>A0AC35FZ14</accession>
<proteinExistence type="predicted"/>
<protein>
    <submittedName>
        <fullName evidence="2">Uncharacterized protein</fullName>
    </submittedName>
</protein>